<evidence type="ECO:0000259" key="1">
    <source>
        <dbReference type="Pfam" id="PF00425"/>
    </source>
</evidence>
<dbReference type="Gene3D" id="3.60.120.10">
    <property type="entry name" value="Anthranilate synthase"/>
    <property type="match status" value="1"/>
</dbReference>
<keyword evidence="4" id="KW-1185">Reference proteome</keyword>
<dbReference type="PRINTS" id="PR00095">
    <property type="entry name" value="ANTSNTHASEI"/>
</dbReference>
<dbReference type="RefSeq" id="WP_120190258.1">
    <property type="nucleotide sequence ID" value="NZ_MCHY01000009.1"/>
</dbReference>
<dbReference type="AlphaFoldDB" id="A0A419SG60"/>
<accession>A0A419SG60</accession>
<dbReference type="InterPro" id="IPR015890">
    <property type="entry name" value="Chorismate_C"/>
</dbReference>
<comment type="caution">
    <text evidence="3">The sequence shown here is derived from an EMBL/GenBank/DDBJ whole genome shotgun (WGS) entry which is preliminary data.</text>
</comment>
<evidence type="ECO:0000259" key="2">
    <source>
        <dbReference type="Pfam" id="PF04715"/>
    </source>
</evidence>
<dbReference type="Proteomes" id="UP000284219">
    <property type="component" value="Unassembled WGS sequence"/>
</dbReference>
<name>A0A419SG60_9BACL</name>
<evidence type="ECO:0000313" key="3">
    <source>
        <dbReference type="EMBL" id="RKD22776.1"/>
    </source>
</evidence>
<dbReference type="OrthoDB" id="9803598at2"/>
<dbReference type="Pfam" id="PF00425">
    <property type="entry name" value="Chorismate_bind"/>
    <property type="match status" value="1"/>
</dbReference>
<protein>
    <recommendedName>
        <fullName evidence="5">Aminodeoxychorismate synthase</fullName>
    </recommendedName>
</protein>
<dbReference type="InterPro" id="IPR019999">
    <property type="entry name" value="Anth_synth_I-like"/>
</dbReference>
<evidence type="ECO:0000313" key="4">
    <source>
        <dbReference type="Proteomes" id="UP000284219"/>
    </source>
</evidence>
<dbReference type="PANTHER" id="PTHR11236:SF41">
    <property type="entry name" value="AMINODEOXYCHORISMATE SYNTHASE COMPONENT 1"/>
    <property type="match status" value="1"/>
</dbReference>
<dbReference type="InterPro" id="IPR005801">
    <property type="entry name" value="ADC_synthase"/>
</dbReference>
<reference evidence="3 4" key="1">
    <citation type="submission" date="2016-08" db="EMBL/GenBank/DDBJ databases">
        <title>Novel Firmicute Genomes.</title>
        <authorList>
            <person name="Poppleton D.I."/>
            <person name="Gribaldo S."/>
        </authorList>
    </citation>
    <scope>NUCLEOTIDE SEQUENCE [LARGE SCALE GENOMIC DNA]</scope>
    <source>
        <strain evidence="3 4">RAOx-1</strain>
    </source>
</reference>
<sequence>MKAITEAQYNDKLQAGYNTIPVFEQLNQTFDLAQIYEAFCPDPAQGGLLESGRTGKYSYISFAPIARIQSKNGQVEMIIEGEDEPALFVSDDPLQQMKKLMNVWRAPLWTTGPDWQGGALGFLSYDFGRHFKQIRDEAEDDLQIHDLLFTIYRDVIAIDHEQQTTYLITNALTERGDDYFAAIERIKKMKDLLLSLNAAELAEEVSIQAEAESSERHLAITPSFSKEQFMKAIVKIHEYIRADDVLQVNLSVRQDFPLPATAWSVYCQLRKLNPSPYMAYLHYADYQVVSGSPELLIKIKDRNIITRPIGGTRPRGKDAEEDQRLTQDLIENEKERAEHIMLVDLERNDLCKVCDPETVEVTDFMVIETYSHVIHLVSNIVGQLQSEKDVYDAIRATFPGGTITGEPKGRTMEIIEELEPTKRGLYTGSIGWIGFNGDLELNIVIRTLLAKSGMGYVQAGAGVIIDSEPEAEYYESLKKAEALLKSVELSLVAEEQGAKRG</sequence>
<organism evidence="3 4">
    <name type="scientific">Ammoniphilus oxalaticus</name>
    <dbReference type="NCBI Taxonomy" id="66863"/>
    <lineage>
        <taxon>Bacteria</taxon>
        <taxon>Bacillati</taxon>
        <taxon>Bacillota</taxon>
        <taxon>Bacilli</taxon>
        <taxon>Bacillales</taxon>
        <taxon>Paenibacillaceae</taxon>
        <taxon>Aneurinibacillus group</taxon>
        <taxon>Ammoniphilus</taxon>
    </lineage>
</organism>
<dbReference type="EMBL" id="MCHY01000009">
    <property type="protein sequence ID" value="RKD22776.1"/>
    <property type="molecule type" value="Genomic_DNA"/>
</dbReference>
<feature type="domain" description="Anthranilate synthase component I N-terminal" evidence="2">
    <location>
        <begin position="34"/>
        <end position="167"/>
    </location>
</feature>
<proteinExistence type="predicted"/>
<dbReference type="GO" id="GO:0000162">
    <property type="term" value="P:L-tryptophan biosynthetic process"/>
    <property type="evidence" value="ECO:0007669"/>
    <property type="project" value="TreeGrafter"/>
</dbReference>
<dbReference type="SUPFAM" id="SSF56322">
    <property type="entry name" value="ADC synthase"/>
    <property type="match status" value="1"/>
</dbReference>
<gene>
    <name evidence="3" type="ORF">BEP19_11045</name>
</gene>
<dbReference type="InterPro" id="IPR006805">
    <property type="entry name" value="Anth_synth_I_N"/>
</dbReference>
<dbReference type="Pfam" id="PF04715">
    <property type="entry name" value="Anth_synt_I_N"/>
    <property type="match status" value="1"/>
</dbReference>
<feature type="domain" description="Chorismate-utilising enzyme C-terminal" evidence="1">
    <location>
        <begin position="226"/>
        <end position="479"/>
    </location>
</feature>
<evidence type="ECO:0008006" key="5">
    <source>
        <dbReference type="Google" id="ProtNLM"/>
    </source>
</evidence>
<dbReference type="PANTHER" id="PTHR11236">
    <property type="entry name" value="AMINOBENZOATE/ANTHRANILATE SYNTHASE"/>
    <property type="match status" value="1"/>
</dbReference>